<evidence type="ECO:0000313" key="2">
    <source>
        <dbReference type="EMBL" id="PQL91809.1"/>
    </source>
</evidence>
<dbReference type="PANTHER" id="PTHR33570">
    <property type="entry name" value="4-CARBOXYMUCONOLACTONE DECARBOXYLASE FAMILY PROTEIN"/>
    <property type="match status" value="1"/>
</dbReference>
<sequence length="222" mass="25075">METRNKNLSLQEQSIISISALTAKGNLDKLKTALNIGLEAGLTVNEIKEILVHLYAYCGFPRSIRGLQTFMEVMEERKRKGLKDKVGKEASKIDETDSKYERGKNILVKLNQMPQSDILTGYSAFAPIIDIYLKEHLFADIFERDVLNYIQRELATISVITSIGKSEPMLKSHLTICMNLGLSPEQLYEFINVIKTTLGKKEAKSAKRVLNGIRILKINQSK</sequence>
<dbReference type="InterPro" id="IPR052512">
    <property type="entry name" value="4CMD/NDH-1_regulator"/>
</dbReference>
<name>A0A2S8AB43_9FLAO</name>
<dbReference type="PANTHER" id="PTHR33570:SF2">
    <property type="entry name" value="CARBOXYMUCONOLACTONE DECARBOXYLASE-LIKE DOMAIN-CONTAINING PROTEIN"/>
    <property type="match status" value="1"/>
</dbReference>
<gene>
    <name evidence="2" type="ORF">C4S77_07395</name>
</gene>
<comment type="caution">
    <text evidence="2">The sequence shown here is derived from an EMBL/GenBank/DDBJ whole genome shotgun (WGS) entry which is preliminary data.</text>
</comment>
<protein>
    <submittedName>
        <fullName evidence="2">Carboxymuconolactone decarboxylase</fullName>
    </submittedName>
</protein>
<dbReference type="EMBL" id="PSZM01000040">
    <property type="protein sequence ID" value="PQL91809.1"/>
    <property type="molecule type" value="Genomic_DNA"/>
</dbReference>
<dbReference type="Proteomes" id="UP000238042">
    <property type="component" value="Unassembled WGS sequence"/>
</dbReference>
<dbReference type="Pfam" id="PF02627">
    <property type="entry name" value="CMD"/>
    <property type="match status" value="2"/>
</dbReference>
<dbReference type="GO" id="GO:0051920">
    <property type="term" value="F:peroxiredoxin activity"/>
    <property type="evidence" value="ECO:0007669"/>
    <property type="project" value="InterPro"/>
</dbReference>
<dbReference type="InterPro" id="IPR003779">
    <property type="entry name" value="CMD-like"/>
</dbReference>
<dbReference type="AlphaFoldDB" id="A0A2S8AB43"/>
<accession>A0A2S8AB43</accession>
<evidence type="ECO:0000313" key="3">
    <source>
        <dbReference type="Proteomes" id="UP000238042"/>
    </source>
</evidence>
<dbReference type="RefSeq" id="WP_105194130.1">
    <property type="nucleotide sequence ID" value="NZ_PSZM01000040.1"/>
</dbReference>
<proteinExistence type="predicted"/>
<organism evidence="2 3">
    <name type="scientific">Apibacter adventoris</name>
    <dbReference type="NCBI Taxonomy" id="1679466"/>
    <lineage>
        <taxon>Bacteria</taxon>
        <taxon>Pseudomonadati</taxon>
        <taxon>Bacteroidota</taxon>
        <taxon>Flavobacteriia</taxon>
        <taxon>Flavobacteriales</taxon>
        <taxon>Weeksellaceae</taxon>
        <taxon>Apibacter</taxon>
    </lineage>
</organism>
<feature type="domain" description="Carboxymuconolactone decarboxylase-like" evidence="1">
    <location>
        <begin position="5"/>
        <end position="66"/>
    </location>
</feature>
<keyword evidence="3" id="KW-1185">Reference proteome</keyword>
<evidence type="ECO:0000259" key="1">
    <source>
        <dbReference type="Pfam" id="PF02627"/>
    </source>
</evidence>
<dbReference type="SUPFAM" id="SSF69118">
    <property type="entry name" value="AhpD-like"/>
    <property type="match status" value="1"/>
</dbReference>
<reference evidence="2 3" key="1">
    <citation type="submission" date="2018-02" db="EMBL/GenBank/DDBJ databases">
        <title>Genome sequences of Apibacter spp., gut symbionts of Asian honey bees.</title>
        <authorList>
            <person name="Kwong W.K."/>
            <person name="Steele M.I."/>
            <person name="Moran N.A."/>
        </authorList>
    </citation>
    <scope>NUCLEOTIDE SEQUENCE [LARGE SCALE GENOMIC DNA]</scope>
    <source>
        <strain evidence="3">wkB301</strain>
    </source>
</reference>
<dbReference type="OrthoDB" id="9812754at2"/>
<feature type="domain" description="Carboxymuconolactone decarboxylase-like" evidence="1">
    <location>
        <begin position="133"/>
        <end position="210"/>
    </location>
</feature>
<dbReference type="Gene3D" id="1.20.1290.10">
    <property type="entry name" value="AhpD-like"/>
    <property type="match status" value="1"/>
</dbReference>
<dbReference type="InterPro" id="IPR029032">
    <property type="entry name" value="AhpD-like"/>
</dbReference>